<keyword evidence="7" id="KW-0788">Thiol protease</keyword>
<keyword evidence="6 11" id="KW-0378">Hydrolase</keyword>
<keyword evidence="12" id="KW-1185">Reference proteome</keyword>
<dbReference type="EMBL" id="CP120630">
    <property type="protein sequence ID" value="WEW60981.1"/>
    <property type="molecule type" value="Genomic_DNA"/>
</dbReference>
<proteinExistence type="inferred from homology"/>
<feature type="transmembrane region" description="Helical" evidence="9">
    <location>
        <begin position="32"/>
        <end position="52"/>
    </location>
</feature>
<organism evidence="11 12">
    <name type="scientific">Emydomyces testavorans</name>
    <dbReference type="NCBI Taxonomy" id="2070801"/>
    <lineage>
        <taxon>Eukaryota</taxon>
        <taxon>Fungi</taxon>
        <taxon>Dikarya</taxon>
        <taxon>Ascomycota</taxon>
        <taxon>Pezizomycotina</taxon>
        <taxon>Eurotiomycetes</taxon>
        <taxon>Eurotiomycetidae</taxon>
        <taxon>Onygenales</taxon>
        <taxon>Nannizziopsiaceae</taxon>
        <taxon>Emydomyces</taxon>
    </lineage>
</organism>
<dbReference type="SUPFAM" id="SSF54001">
    <property type="entry name" value="Cysteine proteinases"/>
    <property type="match status" value="1"/>
</dbReference>
<comment type="similarity">
    <text evidence="2">Belongs to the peptidase C19 family.</text>
</comment>
<evidence type="ECO:0000256" key="3">
    <source>
        <dbReference type="ARBA" id="ARBA00012759"/>
    </source>
</evidence>
<dbReference type="InterPro" id="IPR038765">
    <property type="entry name" value="Papain-like_cys_pep_sf"/>
</dbReference>
<evidence type="ECO:0000256" key="1">
    <source>
        <dbReference type="ARBA" id="ARBA00000707"/>
    </source>
</evidence>
<dbReference type="GO" id="GO:0005829">
    <property type="term" value="C:cytosol"/>
    <property type="evidence" value="ECO:0007669"/>
    <property type="project" value="TreeGrafter"/>
</dbReference>
<dbReference type="GO" id="GO:0006508">
    <property type="term" value="P:proteolysis"/>
    <property type="evidence" value="ECO:0007669"/>
    <property type="project" value="UniProtKB-KW"/>
</dbReference>
<evidence type="ECO:0000256" key="2">
    <source>
        <dbReference type="ARBA" id="ARBA00009085"/>
    </source>
</evidence>
<dbReference type="Gene3D" id="3.90.70.10">
    <property type="entry name" value="Cysteine proteinases"/>
    <property type="match status" value="1"/>
</dbReference>
<feature type="transmembrane region" description="Helical" evidence="9">
    <location>
        <begin position="64"/>
        <end position="81"/>
    </location>
</feature>
<evidence type="ECO:0000256" key="8">
    <source>
        <dbReference type="SAM" id="MobiDB-lite"/>
    </source>
</evidence>
<gene>
    <name evidence="11" type="primary">UBP1</name>
    <name evidence="11" type="ORF">PRK78_006470</name>
</gene>
<dbReference type="InterPro" id="IPR050164">
    <property type="entry name" value="Peptidase_C19"/>
</dbReference>
<dbReference type="PANTHER" id="PTHR24006:SF888">
    <property type="entry name" value="UBIQUITIN CARBOXYL-TERMINAL HYDROLASE 30"/>
    <property type="match status" value="1"/>
</dbReference>
<evidence type="ECO:0000256" key="7">
    <source>
        <dbReference type="ARBA" id="ARBA00022807"/>
    </source>
</evidence>
<feature type="region of interest" description="Disordered" evidence="8">
    <location>
        <begin position="244"/>
        <end position="275"/>
    </location>
</feature>
<evidence type="ECO:0000313" key="12">
    <source>
        <dbReference type="Proteomes" id="UP001219355"/>
    </source>
</evidence>
<evidence type="ECO:0000256" key="5">
    <source>
        <dbReference type="ARBA" id="ARBA00022786"/>
    </source>
</evidence>
<dbReference type="EC" id="3.4.19.12" evidence="3"/>
<evidence type="ECO:0000259" key="10">
    <source>
        <dbReference type="PROSITE" id="PS50235"/>
    </source>
</evidence>
<accession>A0AAF0DP77</accession>
<dbReference type="GO" id="GO:0016579">
    <property type="term" value="P:protein deubiquitination"/>
    <property type="evidence" value="ECO:0007669"/>
    <property type="project" value="InterPro"/>
</dbReference>
<dbReference type="AlphaFoldDB" id="A0AAF0DP77"/>
<dbReference type="CDD" id="cd02662">
    <property type="entry name" value="Peptidase_C19F"/>
    <property type="match status" value="1"/>
</dbReference>
<dbReference type="GO" id="GO:0005634">
    <property type="term" value="C:nucleus"/>
    <property type="evidence" value="ECO:0007669"/>
    <property type="project" value="TreeGrafter"/>
</dbReference>
<evidence type="ECO:0000256" key="4">
    <source>
        <dbReference type="ARBA" id="ARBA00022670"/>
    </source>
</evidence>
<dbReference type="GO" id="GO:0004843">
    <property type="term" value="F:cysteine-type deubiquitinase activity"/>
    <property type="evidence" value="ECO:0007669"/>
    <property type="project" value="UniProtKB-EC"/>
</dbReference>
<dbReference type="PANTHER" id="PTHR24006">
    <property type="entry name" value="UBIQUITIN CARBOXYL-TERMINAL HYDROLASE"/>
    <property type="match status" value="1"/>
</dbReference>
<dbReference type="Pfam" id="PF00443">
    <property type="entry name" value="UCH"/>
    <property type="match status" value="1"/>
</dbReference>
<dbReference type="InterPro" id="IPR018200">
    <property type="entry name" value="USP_CS"/>
</dbReference>
<keyword evidence="5" id="KW-0833">Ubl conjugation pathway</keyword>
<dbReference type="Proteomes" id="UP001219355">
    <property type="component" value="Chromosome 4"/>
</dbReference>
<dbReference type="InterPro" id="IPR001394">
    <property type="entry name" value="Peptidase_C19_UCH"/>
</dbReference>
<comment type="catalytic activity">
    <reaction evidence="1">
        <text>Thiol-dependent hydrolysis of ester, thioester, amide, peptide and isopeptide bonds formed by the C-terminal Gly of ubiquitin (a 76-residue protein attached to proteins as an intracellular targeting signal).</text>
        <dbReference type="EC" id="3.4.19.12"/>
    </reaction>
</comment>
<feature type="domain" description="USP" evidence="10">
    <location>
        <begin position="147"/>
        <end position="599"/>
    </location>
</feature>
<evidence type="ECO:0000256" key="9">
    <source>
        <dbReference type="SAM" id="Phobius"/>
    </source>
</evidence>
<keyword evidence="9" id="KW-0472">Membrane</keyword>
<name>A0AAF0DP77_9EURO</name>
<keyword evidence="4 11" id="KW-0645">Protease</keyword>
<keyword evidence="9" id="KW-0812">Transmembrane</keyword>
<dbReference type="PROSITE" id="PS00973">
    <property type="entry name" value="USP_2"/>
    <property type="match status" value="1"/>
</dbReference>
<reference evidence="11" key="1">
    <citation type="submission" date="2023-03" db="EMBL/GenBank/DDBJ databases">
        <title>Emydomyces testavorans Genome Sequence.</title>
        <authorList>
            <person name="Hoyer L."/>
        </authorList>
    </citation>
    <scope>NUCLEOTIDE SEQUENCE</scope>
    <source>
        <strain evidence="11">16-2883</strain>
    </source>
</reference>
<protein>
    <recommendedName>
        <fullName evidence="3">ubiquitinyl hydrolase 1</fullName>
        <ecNumber evidence="3">3.4.19.12</ecNumber>
    </recommendedName>
</protein>
<evidence type="ECO:0000313" key="11">
    <source>
        <dbReference type="EMBL" id="WEW60981.1"/>
    </source>
</evidence>
<dbReference type="InterPro" id="IPR028889">
    <property type="entry name" value="USP"/>
</dbReference>
<dbReference type="PROSITE" id="PS50235">
    <property type="entry name" value="USP_3"/>
    <property type="match status" value="1"/>
</dbReference>
<keyword evidence="9" id="KW-1133">Transmembrane helix</keyword>
<sequence>MNTYYREGLSYPFDAVGTRNLHDDLVAPWTPYLPAIAYALASSVFVYFLLIYLNILPPFTFSKIVWRLIVMLSPAPLVFALDKDTKERGVAKNARELQESSDTAAKEEALRRIFHLDRMSFLPKTSIAQGNANARSTHLRAASPAPPGLGNFNNSCYQNSVIQGLASLRQLDSFLENNLQMLGHGQTMSTHVSLKETIVQLNDFSNTGRRLWLPRELKSMSSWQQQDAQEYYSKVVEQIDKEISHASKSRSTNNGFKVDVPRPPSAQSSSPDAVPENDIFRRIGVDDLAGPFDNPLEGLTAQRVGCMDCGYCEGLSLIPFTCLTVPLAPRAEYDVRDCLDDYTALEPIEGVECMKCTVLRIEAGLLEFLDKLSSNDWSQLEPNEKAQKETLSSITASRLKAVQEALRNEDFFEKTLSEKCRLNAKNRVSSTKSRQSVIARAPKSLAIHINRSMFDEFTGVLRKNYARVIFPEVLDLDEWCLGSKQNDQTDDVSIENWEADPTKSMLSSPRAAFRSLNRKYELRAVITHYGQHDDGHYICYRKFLTESLPAETAQTENGLNREEREKDQWFELSDADVYPVSNEYVLSQGGVFMLFYELIETAPASLKDFVGFSSQDLPEDTFGNSPESRTDLPD</sequence>
<evidence type="ECO:0000256" key="6">
    <source>
        <dbReference type="ARBA" id="ARBA00022801"/>
    </source>
</evidence>